<evidence type="ECO:0008006" key="4">
    <source>
        <dbReference type="Google" id="ProtNLM"/>
    </source>
</evidence>
<proteinExistence type="predicted"/>
<dbReference type="STRING" id="84531.LA76x_0438"/>
<dbReference type="KEGG" id="lab:LA76x_0438"/>
<keyword evidence="1" id="KW-1133">Transmembrane helix</keyword>
<feature type="transmembrane region" description="Helical" evidence="1">
    <location>
        <begin position="44"/>
        <end position="63"/>
    </location>
</feature>
<evidence type="ECO:0000313" key="2">
    <source>
        <dbReference type="EMBL" id="ALN78599.1"/>
    </source>
</evidence>
<gene>
    <name evidence="2" type="ORF">LA76x_0438</name>
</gene>
<keyword evidence="1" id="KW-0812">Transmembrane</keyword>
<dbReference type="Pfam" id="PF25612">
    <property type="entry name" value="DUF7940"/>
    <property type="match status" value="1"/>
</dbReference>
<name>A0A0S2F4X9_LYSAN</name>
<accession>A0A0S2F4X9</accession>
<dbReference type="PATRIC" id="fig|84531.8.peg.451"/>
<dbReference type="Proteomes" id="UP000060787">
    <property type="component" value="Chromosome"/>
</dbReference>
<feature type="transmembrane region" description="Helical" evidence="1">
    <location>
        <begin position="12"/>
        <end position="32"/>
    </location>
</feature>
<evidence type="ECO:0000313" key="3">
    <source>
        <dbReference type="Proteomes" id="UP000060787"/>
    </source>
</evidence>
<keyword evidence="1" id="KW-0472">Membrane</keyword>
<dbReference type="InterPro" id="IPR057700">
    <property type="entry name" value="DUF7940"/>
</dbReference>
<dbReference type="AlphaFoldDB" id="A0A0S2F4X9"/>
<keyword evidence="3" id="KW-1185">Reference proteome</keyword>
<sequence>MKLIENWRQAWRFVSVQAMTLAIALQGVWLNLPDDLRVHVPDRIAASVTASLLVLGLIGRLFQQRGPDGTTLR</sequence>
<organism evidence="2 3">
    <name type="scientific">Lysobacter antibioticus</name>
    <dbReference type="NCBI Taxonomy" id="84531"/>
    <lineage>
        <taxon>Bacteria</taxon>
        <taxon>Pseudomonadati</taxon>
        <taxon>Pseudomonadota</taxon>
        <taxon>Gammaproteobacteria</taxon>
        <taxon>Lysobacterales</taxon>
        <taxon>Lysobacteraceae</taxon>
        <taxon>Lysobacter</taxon>
    </lineage>
</organism>
<reference evidence="2 3" key="1">
    <citation type="journal article" date="2015" name="BMC Genomics">
        <title>Comparative genomics and metabolic profiling of the genus Lysobacter.</title>
        <authorList>
            <person name="de Bruijn I."/>
            <person name="Cheng X."/>
            <person name="de Jager V."/>
            <person name="Exposito R.G."/>
            <person name="Watrous J."/>
            <person name="Patel N."/>
            <person name="Postma J."/>
            <person name="Dorrestein P.C."/>
            <person name="Kobayashi D."/>
            <person name="Raaijmakers J.M."/>
        </authorList>
    </citation>
    <scope>NUCLEOTIDE SEQUENCE [LARGE SCALE GENOMIC DNA]</scope>
    <source>
        <strain evidence="2 3">76</strain>
    </source>
</reference>
<dbReference type="RefSeq" id="WP_057916376.1">
    <property type="nucleotide sequence ID" value="NZ_CP011129.1"/>
</dbReference>
<protein>
    <recommendedName>
        <fullName evidence="4">Holin</fullName>
    </recommendedName>
</protein>
<dbReference type="EMBL" id="CP011129">
    <property type="protein sequence ID" value="ALN78599.1"/>
    <property type="molecule type" value="Genomic_DNA"/>
</dbReference>
<evidence type="ECO:0000256" key="1">
    <source>
        <dbReference type="SAM" id="Phobius"/>
    </source>
</evidence>